<dbReference type="Pfam" id="PF00701">
    <property type="entry name" value="DHDPS"/>
    <property type="match status" value="1"/>
</dbReference>
<keyword evidence="2 3" id="KW-0456">Lyase</keyword>
<protein>
    <submittedName>
        <fullName evidence="4">Dihydrodipicolinate synthase family protein</fullName>
    </submittedName>
</protein>
<dbReference type="RefSeq" id="WP_282218728.1">
    <property type="nucleotide sequence ID" value="NZ_CP118246.1"/>
</dbReference>
<proteinExistence type="inferred from homology"/>
<evidence type="ECO:0000313" key="4">
    <source>
        <dbReference type="EMBL" id="WDR02323.1"/>
    </source>
</evidence>
<dbReference type="PANTHER" id="PTHR12128">
    <property type="entry name" value="DIHYDRODIPICOLINATE SYNTHASE"/>
    <property type="match status" value="1"/>
</dbReference>
<dbReference type="EMBL" id="CP118246">
    <property type="protein sequence ID" value="WDR02323.1"/>
    <property type="molecule type" value="Genomic_DNA"/>
</dbReference>
<evidence type="ECO:0000256" key="1">
    <source>
        <dbReference type="ARBA" id="ARBA00007592"/>
    </source>
</evidence>
<organism evidence="4 5">
    <name type="scientific">Devosia algicola</name>
    <dbReference type="NCBI Taxonomy" id="3026418"/>
    <lineage>
        <taxon>Bacteria</taxon>
        <taxon>Pseudomonadati</taxon>
        <taxon>Pseudomonadota</taxon>
        <taxon>Alphaproteobacteria</taxon>
        <taxon>Hyphomicrobiales</taxon>
        <taxon>Devosiaceae</taxon>
        <taxon>Devosia</taxon>
    </lineage>
</organism>
<evidence type="ECO:0000256" key="2">
    <source>
        <dbReference type="ARBA" id="ARBA00023239"/>
    </source>
</evidence>
<dbReference type="InterPro" id="IPR013785">
    <property type="entry name" value="Aldolase_TIM"/>
</dbReference>
<gene>
    <name evidence="4" type="ORF">PSQ19_17120</name>
</gene>
<dbReference type="SUPFAM" id="SSF51569">
    <property type="entry name" value="Aldolase"/>
    <property type="match status" value="1"/>
</dbReference>
<evidence type="ECO:0000313" key="5">
    <source>
        <dbReference type="Proteomes" id="UP001220530"/>
    </source>
</evidence>
<evidence type="ECO:0000256" key="3">
    <source>
        <dbReference type="PIRNR" id="PIRNR001365"/>
    </source>
</evidence>
<dbReference type="Proteomes" id="UP001220530">
    <property type="component" value="Chromosome"/>
</dbReference>
<reference evidence="4 5" key="1">
    <citation type="submission" date="2023-02" db="EMBL/GenBank/DDBJ databases">
        <title>Devosia algicola sp. nov., isolated from the phycosphere of marine algae.</title>
        <authorList>
            <person name="Kim J.M."/>
            <person name="Lee J.K."/>
            <person name="Choi B.J."/>
            <person name="Bayburt H."/>
            <person name="Jeon C.O."/>
        </authorList>
    </citation>
    <scope>NUCLEOTIDE SEQUENCE [LARGE SCALE GENOMIC DNA]</scope>
    <source>
        <strain evidence="4 5">G20-9</strain>
    </source>
</reference>
<dbReference type="SMART" id="SM01130">
    <property type="entry name" value="DHDPS"/>
    <property type="match status" value="1"/>
</dbReference>
<dbReference type="Gene3D" id="3.20.20.70">
    <property type="entry name" value="Aldolase class I"/>
    <property type="match status" value="1"/>
</dbReference>
<dbReference type="InterPro" id="IPR002220">
    <property type="entry name" value="DapA-like"/>
</dbReference>
<dbReference type="PIRSF" id="PIRSF001365">
    <property type="entry name" value="DHDPS"/>
    <property type="match status" value="1"/>
</dbReference>
<sequence>MDISGTYPMLFAFFDAANSLRRDAISRQISAAIAAGSSGVAVLGLGTEVSKLSRGEREQLIDWTIEDVAGRVPVAVTISESNVLDMISAAKAARAAGAAWLILQPPRPPISGAQLVAFFGEVADAVDGPIGIQNAPEFLGVGLTASELVDLNKQHPNVVVAKAESMALHVGDLIDQLAGCMRVFNGRAGFELTDNYRAGVDGMIPGIETIDLQVGVEKAMRAGDEAEAERLYRQMLPAVGFAMQGLGQFVLYGKLIAALRLGIEPSTDRRPSNIASPRGLAWAKRYATELGPLPV</sequence>
<comment type="similarity">
    <text evidence="1 3">Belongs to the DapA family.</text>
</comment>
<accession>A0ABY7YMB8</accession>
<keyword evidence="5" id="KW-1185">Reference proteome</keyword>
<dbReference type="PANTHER" id="PTHR12128:SF66">
    <property type="entry name" value="4-HYDROXY-2-OXOGLUTARATE ALDOLASE, MITOCHONDRIAL"/>
    <property type="match status" value="1"/>
</dbReference>
<name>A0ABY7YMB8_9HYPH</name>
<dbReference type="CDD" id="cd00408">
    <property type="entry name" value="DHDPS-like"/>
    <property type="match status" value="1"/>
</dbReference>